<evidence type="ECO:0000256" key="1">
    <source>
        <dbReference type="SAM" id="MobiDB-lite"/>
    </source>
</evidence>
<dbReference type="AlphaFoldDB" id="A0A1B9GM84"/>
<organism evidence="2 3">
    <name type="scientific">Kwoniella heveanensis BCC8398</name>
    <dbReference type="NCBI Taxonomy" id="1296120"/>
    <lineage>
        <taxon>Eukaryota</taxon>
        <taxon>Fungi</taxon>
        <taxon>Dikarya</taxon>
        <taxon>Basidiomycota</taxon>
        <taxon>Agaricomycotina</taxon>
        <taxon>Tremellomycetes</taxon>
        <taxon>Tremellales</taxon>
        <taxon>Cryptococcaceae</taxon>
        <taxon>Kwoniella</taxon>
    </lineage>
</organism>
<feature type="compositionally biased region" description="Polar residues" evidence="1">
    <location>
        <begin position="204"/>
        <end position="228"/>
    </location>
</feature>
<evidence type="ECO:0000313" key="3">
    <source>
        <dbReference type="Proteomes" id="UP000092666"/>
    </source>
</evidence>
<feature type="region of interest" description="Disordered" evidence="1">
    <location>
        <begin position="204"/>
        <end position="234"/>
    </location>
</feature>
<dbReference type="Proteomes" id="UP000092666">
    <property type="component" value="Unassembled WGS sequence"/>
</dbReference>
<accession>A0A1B9GM84</accession>
<reference evidence="3" key="2">
    <citation type="submission" date="2013-12" db="EMBL/GenBank/DDBJ databases">
        <title>Evolution of pathogenesis and genome organization in the Tremellales.</title>
        <authorList>
            <person name="Cuomo C."/>
            <person name="Litvintseva A."/>
            <person name="Heitman J."/>
            <person name="Chen Y."/>
            <person name="Sun S."/>
            <person name="Springer D."/>
            <person name="Dromer F."/>
            <person name="Young S."/>
            <person name="Zeng Q."/>
            <person name="Chapman S."/>
            <person name="Gujja S."/>
            <person name="Saif S."/>
            <person name="Birren B."/>
        </authorList>
    </citation>
    <scope>NUCLEOTIDE SEQUENCE [LARGE SCALE GENOMIC DNA]</scope>
    <source>
        <strain evidence="3">BCC8398</strain>
    </source>
</reference>
<feature type="region of interest" description="Disordered" evidence="1">
    <location>
        <begin position="1"/>
        <end position="87"/>
    </location>
</feature>
<feature type="compositionally biased region" description="Polar residues" evidence="1">
    <location>
        <begin position="1"/>
        <end position="21"/>
    </location>
</feature>
<protein>
    <submittedName>
        <fullName evidence="2">Uncharacterized protein</fullName>
    </submittedName>
</protein>
<name>A0A1B9GM84_9TREE</name>
<keyword evidence="3" id="KW-1185">Reference proteome</keyword>
<dbReference type="EMBL" id="KI669510">
    <property type="protein sequence ID" value="OCF32170.1"/>
    <property type="molecule type" value="Genomic_DNA"/>
</dbReference>
<evidence type="ECO:0000313" key="2">
    <source>
        <dbReference type="EMBL" id="OCF32170.1"/>
    </source>
</evidence>
<gene>
    <name evidence="2" type="ORF">I316_06084</name>
</gene>
<sequence>MPSTVVFQSASRSGTGESQAKGSPWIGWKLVEDENGKYDSNGNACDAQSALPTTGNESTNIDGVSTTRAERDNNAPESNSVGAKPAPTFPLTGAQSSDVDAIPPPEVLAAAVKARSDQSEAIARQIRSRLTESYIEQNQLEPREVSSFLLGCSQKGCTYSGVSLDTYSNQELLDYSRGEVYAKMYQNYIATGWQKCPTHMPQSDAGTVGKTVTDTGSAAAQPGASTAGESRRKKQPLGFTRCGYTCTTENTAEKNRLEKDGQLEVVSRPTNTGQAWTLQCTAERQIFATTRPDGTKIKPRFWTANDKYGKLLTFCGEMHAIDHELQMAKELSDTEPSDADDEV</sequence>
<feature type="compositionally biased region" description="Polar residues" evidence="1">
    <location>
        <begin position="50"/>
        <end position="67"/>
    </location>
</feature>
<proteinExistence type="predicted"/>
<reference evidence="2 3" key="1">
    <citation type="submission" date="2013-07" db="EMBL/GenBank/DDBJ databases">
        <title>The Genome Sequence of Cryptococcus heveanensis BCC8398.</title>
        <authorList>
            <consortium name="The Broad Institute Genome Sequencing Platform"/>
            <person name="Cuomo C."/>
            <person name="Litvintseva A."/>
            <person name="Chen Y."/>
            <person name="Heitman J."/>
            <person name="Sun S."/>
            <person name="Springer D."/>
            <person name="Dromer F."/>
            <person name="Young S.K."/>
            <person name="Zeng Q."/>
            <person name="Gargeya S."/>
            <person name="Fitzgerald M."/>
            <person name="Abouelleil A."/>
            <person name="Alvarado L."/>
            <person name="Berlin A.M."/>
            <person name="Chapman S.B."/>
            <person name="Dewar J."/>
            <person name="Goldberg J."/>
            <person name="Griggs A."/>
            <person name="Gujja S."/>
            <person name="Hansen M."/>
            <person name="Howarth C."/>
            <person name="Imamovic A."/>
            <person name="Larimer J."/>
            <person name="McCowan C."/>
            <person name="Murphy C."/>
            <person name="Pearson M."/>
            <person name="Priest M."/>
            <person name="Roberts A."/>
            <person name="Saif S."/>
            <person name="Shea T."/>
            <person name="Sykes S."/>
            <person name="Wortman J."/>
            <person name="Nusbaum C."/>
            <person name="Birren B."/>
        </authorList>
    </citation>
    <scope>NUCLEOTIDE SEQUENCE [LARGE SCALE GENOMIC DNA]</scope>
    <source>
        <strain evidence="2 3">BCC8398</strain>
    </source>
</reference>